<dbReference type="RefSeq" id="WP_189031700.1">
    <property type="nucleotide sequence ID" value="NZ_BMKR01000047.1"/>
</dbReference>
<dbReference type="SMART" id="SM00460">
    <property type="entry name" value="TGc"/>
    <property type="match status" value="1"/>
</dbReference>
<accession>A0A917D5C8</accession>
<gene>
    <name evidence="4" type="primary">yebA</name>
    <name evidence="4" type="ORF">GCM10010912_62290</name>
</gene>
<dbReference type="EMBL" id="BMKR01000047">
    <property type="protein sequence ID" value="GGG09311.1"/>
    <property type="molecule type" value="Genomic_DNA"/>
</dbReference>
<evidence type="ECO:0000256" key="2">
    <source>
        <dbReference type="SAM" id="Phobius"/>
    </source>
</evidence>
<feature type="compositionally biased region" description="Low complexity" evidence="1">
    <location>
        <begin position="250"/>
        <end position="262"/>
    </location>
</feature>
<dbReference type="InterPro" id="IPR052901">
    <property type="entry name" value="Bact_TGase-like"/>
</dbReference>
<comment type="caution">
    <text evidence="4">The sequence shown here is derived from an EMBL/GenBank/DDBJ whole genome shotgun (WGS) entry which is preliminary data.</text>
</comment>
<keyword evidence="2" id="KW-0812">Transmembrane</keyword>
<dbReference type="InterPro" id="IPR002931">
    <property type="entry name" value="Transglutaminase-like"/>
</dbReference>
<dbReference type="PANTHER" id="PTHR42736">
    <property type="entry name" value="PROTEIN-GLUTAMINE GAMMA-GLUTAMYLTRANSFERASE"/>
    <property type="match status" value="1"/>
</dbReference>
<dbReference type="Gene3D" id="3.10.620.30">
    <property type="match status" value="1"/>
</dbReference>
<feature type="transmembrane region" description="Helical" evidence="2">
    <location>
        <begin position="42"/>
        <end position="60"/>
    </location>
</feature>
<name>A0A917D5C8_9BACL</name>
<reference evidence="4" key="1">
    <citation type="journal article" date="2014" name="Int. J. Syst. Evol. Microbiol.">
        <title>Complete genome sequence of Corynebacterium casei LMG S-19264T (=DSM 44701T), isolated from a smear-ripened cheese.</title>
        <authorList>
            <consortium name="US DOE Joint Genome Institute (JGI-PGF)"/>
            <person name="Walter F."/>
            <person name="Albersmeier A."/>
            <person name="Kalinowski J."/>
            <person name="Ruckert C."/>
        </authorList>
    </citation>
    <scope>NUCLEOTIDE SEQUENCE</scope>
    <source>
        <strain evidence="4">CGMCC 1.16134</strain>
    </source>
</reference>
<feature type="transmembrane region" description="Helical" evidence="2">
    <location>
        <begin position="109"/>
        <end position="127"/>
    </location>
</feature>
<feature type="transmembrane region" description="Helical" evidence="2">
    <location>
        <begin position="134"/>
        <end position="153"/>
    </location>
</feature>
<evidence type="ECO:0000313" key="4">
    <source>
        <dbReference type="EMBL" id="GGG09311.1"/>
    </source>
</evidence>
<dbReference type="SUPFAM" id="SSF54001">
    <property type="entry name" value="Cysteine proteinases"/>
    <property type="match status" value="1"/>
</dbReference>
<feature type="region of interest" description="Disordered" evidence="1">
    <location>
        <begin position="237"/>
        <end position="262"/>
    </location>
</feature>
<dbReference type="Pfam" id="PF01841">
    <property type="entry name" value="Transglut_core"/>
    <property type="match status" value="1"/>
</dbReference>
<feature type="transmembrane region" description="Helical" evidence="2">
    <location>
        <begin position="159"/>
        <end position="175"/>
    </location>
</feature>
<dbReference type="PANTHER" id="PTHR42736:SF1">
    <property type="entry name" value="PROTEIN-GLUTAMINE GAMMA-GLUTAMYLTRANSFERASE"/>
    <property type="match status" value="1"/>
</dbReference>
<feature type="region of interest" description="Disordered" evidence="1">
    <location>
        <begin position="580"/>
        <end position="613"/>
    </location>
</feature>
<keyword evidence="2" id="KW-1133">Transmembrane helix</keyword>
<evidence type="ECO:0000313" key="5">
    <source>
        <dbReference type="Proteomes" id="UP000637643"/>
    </source>
</evidence>
<feature type="domain" description="Transglutaminase-like" evidence="3">
    <location>
        <begin position="493"/>
        <end position="576"/>
    </location>
</feature>
<evidence type="ECO:0000256" key="1">
    <source>
        <dbReference type="SAM" id="MobiDB-lite"/>
    </source>
</evidence>
<keyword evidence="5" id="KW-1185">Reference proteome</keyword>
<reference evidence="4" key="2">
    <citation type="submission" date="2020-09" db="EMBL/GenBank/DDBJ databases">
        <authorList>
            <person name="Sun Q."/>
            <person name="Zhou Y."/>
        </authorList>
    </citation>
    <scope>NUCLEOTIDE SEQUENCE</scope>
    <source>
        <strain evidence="4">CGMCC 1.16134</strain>
    </source>
</reference>
<organism evidence="4 5">
    <name type="scientific">Paenibacillus albidus</name>
    <dbReference type="NCBI Taxonomy" id="2041023"/>
    <lineage>
        <taxon>Bacteria</taxon>
        <taxon>Bacillati</taxon>
        <taxon>Bacillota</taxon>
        <taxon>Bacilli</taxon>
        <taxon>Bacillales</taxon>
        <taxon>Paenibacillaceae</taxon>
        <taxon>Paenibacillus</taxon>
    </lineage>
</organism>
<proteinExistence type="predicted"/>
<feature type="transmembrane region" description="Helical" evidence="2">
    <location>
        <begin position="196"/>
        <end position="214"/>
    </location>
</feature>
<evidence type="ECO:0000259" key="3">
    <source>
        <dbReference type="SMART" id="SM00460"/>
    </source>
</evidence>
<feature type="transmembrane region" description="Helical" evidence="2">
    <location>
        <begin position="12"/>
        <end position="30"/>
    </location>
</feature>
<dbReference type="InterPro" id="IPR025403">
    <property type="entry name" value="TgpA-like_C"/>
</dbReference>
<feature type="transmembrane region" description="Helical" evidence="2">
    <location>
        <begin position="620"/>
        <end position="641"/>
    </location>
</feature>
<dbReference type="InterPro" id="IPR038765">
    <property type="entry name" value="Papain-like_cys_pep_sf"/>
</dbReference>
<dbReference type="AlphaFoldDB" id="A0A917D5C8"/>
<protein>
    <recommendedName>
        <fullName evidence="3">Transglutaminase-like domain-containing protein</fullName>
    </recommendedName>
</protein>
<feature type="compositionally biased region" description="Acidic residues" evidence="1">
    <location>
        <begin position="588"/>
        <end position="602"/>
    </location>
</feature>
<sequence>MRSWWHLLKSSWHRSASLLWIMIIALQWLSYTTPIWLEETTASVLLALAAVAVIEILFPIKWFLRLLLQVVAVSLVVYRTLGQQGVYMSDPWLPLTQRLPEIAANMSPYIWFALGASVLLLLSSWWVSTKSRILMFIGTNIAAFAALDSFTTAVLWEEVAWTVFAGMAWLVSQHLRNFQMRYPRGWSYLLHYPFKVLVNIAIIFSLVILTGVNMPEVRPTLTDPYTAWREWNGTGAPSFGKGAPVGTNESGTGTTAAGSTSSGYSLDNDDLGGGFNFDYSPVMTVTSDLRTYMRGETRTVYSGQGWSDNDTFSRGPLAGAEIGKNLPNTTGGKVQTQSLKQTVKLLNNNNSYPVLFGAYSISSISLINGEESGGGLLWRSRDSELLWNNADNGRAYPQSYELTAEVPVIPVQELSKKTYAELYGNDKTVSEFLKLPNNFPETVENLAQEITAGAQTPYEKTMLLQQYLQQTFPYTNQPDLSRSESSDFVESFLFEIKEGYCDYYSTALVTMARSLDIPARWVKGYAPGEQAELPDSLVAQQGGAGNNRYTITNADAHSWAEVYFGEYGWIPVEATPGFNAPLLTQNEEAPEPDPVDEEEPQTEQDPAPANKQNDEGGFRLGLWMVWGASAILAAWLIYLVWHHRFNLRFLMQRIRSGHPLSPDQKIIVETERWVRFMRRKGMMKAEHETLREAASRWSSERPEAAGTLSTLLGRFEQAKYSPEVIEDKDWRSVYTEALRLRKNMKPRK</sequence>
<dbReference type="Proteomes" id="UP000637643">
    <property type="component" value="Unassembled WGS sequence"/>
</dbReference>
<keyword evidence="2" id="KW-0472">Membrane</keyword>
<dbReference type="Pfam" id="PF13559">
    <property type="entry name" value="DUF4129"/>
    <property type="match status" value="1"/>
</dbReference>